<name>A0ACC1BVM0_9ROSI</name>
<organism evidence="1 2">
    <name type="scientific">Pistacia atlantica</name>
    <dbReference type="NCBI Taxonomy" id="434234"/>
    <lineage>
        <taxon>Eukaryota</taxon>
        <taxon>Viridiplantae</taxon>
        <taxon>Streptophyta</taxon>
        <taxon>Embryophyta</taxon>
        <taxon>Tracheophyta</taxon>
        <taxon>Spermatophyta</taxon>
        <taxon>Magnoliopsida</taxon>
        <taxon>eudicotyledons</taxon>
        <taxon>Gunneridae</taxon>
        <taxon>Pentapetalae</taxon>
        <taxon>rosids</taxon>
        <taxon>malvids</taxon>
        <taxon>Sapindales</taxon>
        <taxon>Anacardiaceae</taxon>
        <taxon>Pistacia</taxon>
    </lineage>
</organism>
<proteinExistence type="predicted"/>
<comment type="caution">
    <text evidence="1">The sequence shown here is derived from an EMBL/GenBank/DDBJ whole genome shotgun (WGS) entry which is preliminary data.</text>
</comment>
<dbReference type="Proteomes" id="UP001164250">
    <property type="component" value="Chromosome 3"/>
</dbReference>
<evidence type="ECO:0000313" key="2">
    <source>
        <dbReference type="Proteomes" id="UP001164250"/>
    </source>
</evidence>
<evidence type="ECO:0000313" key="1">
    <source>
        <dbReference type="EMBL" id="KAJ0103176.1"/>
    </source>
</evidence>
<accession>A0ACC1BVM0</accession>
<sequence length="124" mass="13558">MRMNSPRCLFGSASLGERAILVGGCDLEGNILSSAKMYNSETQTWKILPSINKPRKMSSGVFMDGKFYVIGGIGGPDSKLSTYGEEFYLETETWTKIPNMSPAGAAATRENDRLASVRRGPWLS</sequence>
<dbReference type="EMBL" id="CM047899">
    <property type="protein sequence ID" value="KAJ0103176.1"/>
    <property type="molecule type" value="Genomic_DNA"/>
</dbReference>
<protein>
    <submittedName>
        <fullName evidence="1">Uncharacterized protein</fullName>
    </submittedName>
</protein>
<reference evidence="2" key="1">
    <citation type="journal article" date="2023" name="G3 (Bethesda)">
        <title>Genome assembly and association tests identify interacting loci associated with vigor, precocity, and sex in interspecific pistachio rootstocks.</title>
        <authorList>
            <person name="Palmer W."/>
            <person name="Jacygrad E."/>
            <person name="Sagayaradj S."/>
            <person name="Cavanaugh K."/>
            <person name="Han R."/>
            <person name="Bertier L."/>
            <person name="Beede B."/>
            <person name="Kafkas S."/>
            <person name="Golino D."/>
            <person name="Preece J."/>
            <person name="Michelmore R."/>
        </authorList>
    </citation>
    <scope>NUCLEOTIDE SEQUENCE [LARGE SCALE GENOMIC DNA]</scope>
</reference>
<gene>
    <name evidence="1" type="ORF">Patl1_05606</name>
</gene>
<keyword evidence="2" id="KW-1185">Reference proteome</keyword>